<protein>
    <submittedName>
        <fullName evidence="2">Uncharacterized protein</fullName>
    </submittedName>
</protein>
<organism evidence="2 3">
    <name type="scientific">Caerostris extrusa</name>
    <name type="common">Bark spider</name>
    <name type="synonym">Caerostris bankana</name>
    <dbReference type="NCBI Taxonomy" id="172846"/>
    <lineage>
        <taxon>Eukaryota</taxon>
        <taxon>Metazoa</taxon>
        <taxon>Ecdysozoa</taxon>
        <taxon>Arthropoda</taxon>
        <taxon>Chelicerata</taxon>
        <taxon>Arachnida</taxon>
        <taxon>Araneae</taxon>
        <taxon>Araneomorphae</taxon>
        <taxon>Entelegynae</taxon>
        <taxon>Araneoidea</taxon>
        <taxon>Araneidae</taxon>
        <taxon>Caerostris</taxon>
    </lineage>
</organism>
<reference evidence="2 3" key="1">
    <citation type="submission" date="2021-06" db="EMBL/GenBank/DDBJ databases">
        <title>Caerostris extrusa draft genome.</title>
        <authorList>
            <person name="Kono N."/>
            <person name="Arakawa K."/>
        </authorList>
    </citation>
    <scope>NUCLEOTIDE SEQUENCE [LARGE SCALE GENOMIC DNA]</scope>
</reference>
<comment type="caution">
    <text evidence="2">The sequence shown here is derived from an EMBL/GenBank/DDBJ whole genome shotgun (WGS) entry which is preliminary data.</text>
</comment>
<evidence type="ECO:0000313" key="3">
    <source>
        <dbReference type="Proteomes" id="UP001054945"/>
    </source>
</evidence>
<name>A0AAV4QM63_CAEEX</name>
<feature type="region of interest" description="Disordered" evidence="1">
    <location>
        <begin position="17"/>
        <end position="39"/>
    </location>
</feature>
<accession>A0AAV4QM63</accession>
<dbReference type="Proteomes" id="UP001054945">
    <property type="component" value="Unassembled WGS sequence"/>
</dbReference>
<proteinExistence type="predicted"/>
<dbReference type="EMBL" id="BPLR01006537">
    <property type="protein sequence ID" value="GIY10515.1"/>
    <property type="molecule type" value="Genomic_DNA"/>
</dbReference>
<evidence type="ECO:0000256" key="1">
    <source>
        <dbReference type="SAM" id="MobiDB-lite"/>
    </source>
</evidence>
<evidence type="ECO:0000313" key="2">
    <source>
        <dbReference type="EMBL" id="GIY10515.1"/>
    </source>
</evidence>
<sequence>MPAHCASVAFRLEALRSSTSVQNKRNKNKNKSREGSKPDYRLRHLKGEICLPHLRENIYNFNRFSIYERRQMKEAKHQQCLTGEEHRDFNFKLRGGGLLRDHKTPFANLRTT</sequence>
<gene>
    <name evidence="2" type="ORF">CEXT_454311</name>
</gene>
<dbReference type="AlphaFoldDB" id="A0AAV4QM63"/>
<keyword evidence="3" id="KW-1185">Reference proteome</keyword>